<reference evidence="2 3" key="1">
    <citation type="submission" date="2024-01" db="EMBL/GenBank/DDBJ databases">
        <authorList>
            <person name="Alioto T."/>
            <person name="Alioto T."/>
            <person name="Gomez Garrido J."/>
        </authorList>
    </citation>
    <scope>NUCLEOTIDE SEQUENCE [LARGE SCALE GENOMIC DNA]</scope>
</reference>
<organism evidence="2 3">
    <name type="scientific">Scomber scombrus</name>
    <name type="common">Atlantic mackerel</name>
    <name type="synonym">Scomber vernalis</name>
    <dbReference type="NCBI Taxonomy" id="13677"/>
    <lineage>
        <taxon>Eukaryota</taxon>
        <taxon>Metazoa</taxon>
        <taxon>Chordata</taxon>
        <taxon>Craniata</taxon>
        <taxon>Vertebrata</taxon>
        <taxon>Euteleostomi</taxon>
        <taxon>Actinopterygii</taxon>
        <taxon>Neopterygii</taxon>
        <taxon>Teleostei</taxon>
        <taxon>Neoteleostei</taxon>
        <taxon>Acanthomorphata</taxon>
        <taxon>Pelagiaria</taxon>
        <taxon>Scombriformes</taxon>
        <taxon>Scombridae</taxon>
        <taxon>Scomber</taxon>
    </lineage>
</organism>
<feature type="region of interest" description="Disordered" evidence="1">
    <location>
        <begin position="189"/>
        <end position="220"/>
    </location>
</feature>
<accession>A0AAV1N6J1</accession>
<evidence type="ECO:0000256" key="1">
    <source>
        <dbReference type="SAM" id="MobiDB-lite"/>
    </source>
</evidence>
<evidence type="ECO:0000313" key="2">
    <source>
        <dbReference type="EMBL" id="CAK6955147.1"/>
    </source>
</evidence>
<keyword evidence="3" id="KW-1185">Reference proteome</keyword>
<dbReference type="EMBL" id="CAWUFR010000020">
    <property type="protein sequence ID" value="CAK6955147.1"/>
    <property type="molecule type" value="Genomic_DNA"/>
</dbReference>
<dbReference type="Proteomes" id="UP001314229">
    <property type="component" value="Unassembled WGS sequence"/>
</dbReference>
<feature type="region of interest" description="Disordered" evidence="1">
    <location>
        <begin position="130"/>
        <end position="173"/>
    </location>
</feature>
<gene>
    <name evidence="2" type="ORF">FSCOSCO3_A029359</name>
</gene>
<evidence type="ECO:0000313" key="3">
    <source>
        <dbReference type="Proteomes" id="UP001314229"/>
    </source>
</evidence>
<dbReference type="AlphaFoldDB" id="A0AAV1N6J1"/>
<proteinExistence type="predicted"/>
<feature type="compositionally biased region" description="Basic and acidic residues" evidence="1">
    <location>
        <begin position="132"/>
        <end position="153"/>
    </location>
</feature>
<sequence>MDIKYEVRFSSSVIIRSNITGSSLMCPCCTNSTQHKISVYIRHYTSSSPLLPWQPVTSQIQVVKMCSCLKKCNSSYRPLLFSWEQQLFVLHAADLLIVCPPADLQSVWTMTCHFADYAFGSATAGGSRKRWREQDSSFRSSEEPPERRFREDAAVLSERSLSPQPSTSTPPASLEGVQLEQDIQVRVPQEPVGDSQQDDLTAPPAWPSPYGPQPGGLSPSAYNLMAEMVMAWMMDSPYNPEM</sequence>
<name>A0AAV1N6J1_SCOSC</name>
<protein>
    <submittedName>
        <fullName evidence="2">Uncharacterized protein LOC121884932 isoform X2</fullName>
    </submittedName>
</protein>
<comment type="caution">
    <text evidence="2">The sequence shown here is derived from an EMBL/GenBank/DDBJ whole genome shotgun (WGS) entry which is preliminary data.</text>
</comment>
<feature type="compositionally biased region" description="Low complexity" evidence="1">
    <location>
        <begin position="160"/>
        <end position="173"/>
    </location>
</feature>